<comment type="caution">
    <text evidence="3">The sequence shown here is derived from an EMBL/GenBank/DDBJ whole genome shotgun (WGS) entry which is preliminary data.</text>
</comment>
<keyword evidence="1" id="KW-1133">Transmembrane helix</keyword>
<keyword evidence="1" id="KW-0472">Membrane</keyword>
<dbReference type="Proteomes" id="UP000811899">
    <property type="component" value="Unassembled WGS sequence"/>
</dbReference>
<evidence type="ECO:0000256" key="1">
    <source>
        <dbReference type="SAM" id="Phobius"/>
    </source>
</evidence>
<evidence type="ECO:0000313" key="4">
    <source>
        <dbReference type="Proteomes" id="UP000811899"/>
    </source>
</evidence>
<evidence type="ECO:0000313" key="3">
    <source>
        <dbReference type="EMBL" id="MBT0664700.1"/>
    </source>
</evidence>
<dbReference type="RefSeq" id="WP_214171453.1">
    <property type="nucleotide sequence ID" value="NZ_JAHCVJ010000003.1"/>
</dbReference>
<sequence>MDTTYVNIMLVVFLVMAALAIDVGYMYVSDEDLQHTAGLSAMAGAQAIKQGLHARIQADPKELKPVAEDTVQAPARVAAVETAIGDHKAVALIEVPNNNTNNMTTENNITVGFWDAAAKKYTAGGTPVNAIQVRTKRTAESESVGLGEMGSTIAKITGMETVNFNPVAIAAIPAQVRANFAISADLCAGGCAYPNICQIPEKKLSRNEADPNKKTSASGRYAITSMAYPLSGGSSLSDMICGEMPPQDLCGKKIFVAAAAGEEPLRDIESMMYNPKVDSSNKEYDKKTGKLLGWWVIAPVVDALPSDKATGIVELPVSRYALVRISKICATGPAGCAQKGVAFDAPVALCGQESGLYIDRISCVGCGTKEMLQMPGLFPVIVQ</sequence>
<evidence type="ECO:0000259" key="2">
    <source>
        <dbReference type="Pfam" id="PF13400"/>
    </source>
</evidence>
<name>A0AAW4L596_9BACT</name>
<organism evidence="3 4">
    <name type="scientific">Geoanaerobacter pelophilus</name>
    <dbReference type="NCBI Taxonomy" id="60036"/>
    <lineage>
        <taxon>Bacteria</taxon>
        <taxon>Pseudomonadati</taxon>
        <taxon>Thermodesulfobacteriota</taxon>
        <taxon>Desulfuromonadia</taxon>
        <taxon>Geobacterales</taxon>
        <taxon>Geobacteraceae</taxon>
        <taxon>Geoanaerobacter</taxon>
    </lineage>
</organism>
<dbReference type="AlphaFoldDB" id="A0AAW4L596"/>
<reference evidence="3 4" key="1">
    <citation type="submission" date="2021-05" db="EMBL/GenBank/DDBJ databases">
        <title>The draft genome of Geobacter pelophilus DSM 12255.</title>
        <authorList>
            <person name="Xu Z."/>
            <person name="Masuda Y."/>
            <person name="Itoh H."/>
            <person name="Senoo K."/>
        </authorList>
    </citation>
    <scope>NUCLEOTIDE SEQUENCE [LARGE SCALE GENOMIC DNA]</scope>
    <source>
        <strain evidence="3 4">DSM 12255</strain>
    </source>
</reference>
<accession>A0AAW4L596</accession>
<dbReference type="EMBL" id="JAHCVJ010000003">
    <property type="protein sequence ID" value="MBT0664700.1"/>
    <property type="molecule type" value="Genomic_DNA"/>
</dbReference>
<feature type="domain" description="Putative Flp pilus-assembly TadG-like N-terminal" evidence="2">
    <location>
        <begin position="8"/>
        <end position="47"/>
    </location>
</feature>
<gene>
    <name evidence="3" type="ORF">KI809_10355</name>
</gene>
<feature type="transmembrane region" description="Helical" evidence="1">
    <location>
        <begin position="6"/>
        <end position="28"/>
    </location>
</feature>
<dbReference type="InterPro" id="IPR028087">
    <property type="entry name" value="Tad_N"/>
</dbReference>
<keyword evidence="1" id="KW-0812">Transmembrane</keyword>
<dbReference type="Pfam" id="PF13400">
    <property type="entry name" value="Tad"/>
    <property type="match status" value="1"/>
</dbReference>
<keyword evidence="4" id="KW-1185">Reference proteome</keyword>
<proteinExistence type="predicted"/>
<protein>
    <recommendedName>
        <fullName evidence="2">Putative Flp pilus-assembly TadG-like N-terminal domain-containing protein</fullName>
    </recommendedName>
</protein>